<protein>
    <submittedName>
        <fullName evidence="2">Uncharacterized protein</fullName>
    </submittedName>
</protein>
<dbReference type="Proteomes" id="UP000250235">
    <property type="component" value="Unassembled WGS sequence"/>
</dbReference>
<dbReference type="EMBL" id="KV003946">
    <property type="protein sequence ID" value="KZV36044.1"/>
    <property type="molecule type" value="Genomic_DNA"/>
</dbReference>
<keyword evidence="3" id="KW-1185">Reference proteome</keyword>
<sequence>MSRAMYTGSIDVHPLLMEGPNKTLGEFSHHDIAGASPDGGRTAAAVASIACGAWPHAAAPSAAPPHSLRPTVAHAIAISQPTFAQPCATDCATSIVTTGHHSATSMQPLGLQSRGVNGRCVQQARTSRTLSNIFVAQPSAASALKRTTSGKAVSKEKDLALISVARDVEPIFVVPAKRPHKRKAPKRKLRMIAGSDDEIVQEKSAVQTVLVEQKEHTSVDDVDTIIEEVIAATAHLEIDLAEPAVARSEDITVEISESLTAVTDEESRSIEDLLKQIPGDAKLPSVLAAEPTKIKFGLGIQIPGISTRVIAANRKPRREMRSTVLPLVLNTAPGTYGLSQQQKMANRHELNRKDACIPMQQLTIIITELAVSNNDTAAHNTRNTSKHTPISMPNPKAVNKIKSVS</sequence>
<feature type="compositionally biased region" description="Polar residues" evidence="1">
    <location>
        <begin position="378"/>
        <end position="388"/>
    </location>
</feature>
<evidence type="ECO:0000256" key="1">
    <source>
        <dbReference type="SAM" id="MobiDB-lite"/>
    </source>
</evidence>
<organism evidence="2 3">
    <name type="scientific">Dorcoceras hygrometricum</name>
    <dbReference type="NCBI Taxonomy" id="472368"/>
    <lineage>
        <taxon>Eukaryota</taxon>
        <taxon>Viridiplantae</taxon>
        <taxon>Streptophyta</taxon>
        <taxon>Embryophyta</taxon>
        <taxon>Tracheophyta</taxon>
        <taxon>Spermatophyta</taxon>
        <taxon>Magnoliopsida</taxon>
        <taxon>eudicotyledons</taxon>
        <taxon>Gunneridae</taxon>
        <taxon>Pentapetalae</taxon>
        <taxon>asterids</taxon>
        <taxon>lamiids</taxon>
        <taxon>Lamiales</taxon>
        <taxon>Gesneriaceae</taxon>
        <taxon>Didymocarpoideae</taxon>
        <taxon>Trichosporeae</taxon>
        <taxon>Loxocarpinae</taxon>
        <taxon>Dorcoceras</taxon>
    </lineage>
</organism>
<feature type="region of interest" description="Disordered" evidence="1">
    <location>
        <begin position="378"/>
        <end position="405"/>
    </location>
</feature>
<dbReference type="AlphaFoldDB" id="A0A2Z7BNW5"/>
<reference evidence="2 3" key="1">
    <citation type="journal article" date="2015" name="Proc. Natl. Acad. Sci. U.S.A.">
        <title>The resurrection genome of Boea hygrometrica: A blueprint for survival of dehydration.</title>
        <authorList>
            <person name="Xiao L."/>
            <person name="Yang G."/>
            <person name="Zhang L."/>
            <person name="Yang X."/>
            <person name="Zhao S."/>
            <person name="Ji Z."/>
            <person name="Zhou Q."/>
            <person name="Hu M."/>
            <person name="Wang Y."/>
            <person name="Chen M."/>
            <person name="Xu Y."/>
            <person name="Jin H."/>
            <person name="Xiao X."/>
            <person name="Hu G."/>
            <person name="Bao F."/>
            <person name="Hu Y."/>
            <person name="Wan P."/>
            <person name="Li L."/>
            <person name="Deng X."/>
            <person name="Kuang T."/>
            <person name="Xiang C."/>
            <person name="Zhu J.K."/>
            <person name="Oliver M.J."/>
            <person name="He Y."/>
        </authorList>
    </citation>
    <scope>NUCLEOTIDE SEQUENCE [LARGE SCALE GENOMIC DNA]</scope>
    <source>
        <strain evidence="3">cv. XS01</strain>
    </source>
</reference>
<gene>
    <name evidence="2" type="ORF">F511_31577</name>
</gene>
<evidence type="ECO:0000313" key="2">
    <source>
        <dbReference type="EMBL" id="KZV36044.1"/>
    </source>
</evidence>
<name>A0A2Z7BNW5_9LAMI</name>
<evidence type="ECO:0000313" key="3">
    <source>
        <dbReference type="Proteomes" id="UP000250235"/>
    </source>
</evidence>
<accession>A0A2Z7BNW5</accession>
<proteinExistence type="predicted"/>